<feature type="domain" description="HhH-GPD" evidence="2">
    <location>
        <begin position="25"/>
        <end position="121"/>
    </location>
</feature>
<gene>
    <name evidence="3" type="ORF">UFOPK2086_00914</name>
    <name evidence="4" type="ORF">UFOPK2295_00747</name>
</gene>
<dbReference type="GO" id="GO:0003824">
    <property type="term" value="F:catalytic activity"/>
    <property type="evidence" value="ECO:0007669"/>
    <property type="project" value="InterPro"/>
</dbReference>
<dbReference type="InterPro" id="IPR003265">
    <property type="entry name" value="HhH-GPD_domain"/>
</dbReference>
<evidence type="ECO:0000256" key="1">
    <source>
        <dbReference type="SAM" id="MobiDB-lite"/>
    </source>
</evidence>
<dbReference type="EMBL" id="CAEZVQ010000126">
    <property type="protein sequence ID" value="CAB4640133.1"/>
    <property type="molecule type" value="Genomic_DNA"/>
</dbReference>
<reference evidence="4" key="1">
    <citation type="submission" date="2020-05" db="EMBL/GenBank/DDBJ databases">
        <authorList>
            <person name="Chiriac C."/>
            <person name="Salcher M."/>
            <person name="Ghai R."/>
            <person name="Kavagutti S V."/>
        </authorList>
    </citation>
    <scope>NUCLEOTIDE SEQUENCE</scope>
</reference>
<dbReference type="EMBL" id="CAEZWV010000011">
    <property type="protein sequence ID" value="CAB4670095.1"/>
    <property type="molecule type" value="Genomic_DNA"/>
</dbReference>
<evidence type="ECO:0000259" key="2">
    <source>
        <dbReference type="Pfam" id="PF00730"/>
    </source>
</evidence>
<dbReference type="GO" id="GO:0006284">
    <property type="term" value="P:base-excision repair"/>
    <property type="evidence" value="ECO:0007669"/>
    <property type="project" value="InterPro"/>
</dbReference>
<accession>A0A6J6MBG4</accession>
<sequence length="220" mass="24376">MGTLYITGIPESDALLNANGTALLIGMLLDQQVPMEWAFNGAYTLKNRLGHLDPKKIAAMDPDEFLALCLDKPAIHRFPKAMAQRIHGMCGIIATQYKNKGENIWNDTDDATVVFERLRALPGYGEEKAQIFMALLGKRFGVKPKGWEKAAGVFSDKNPRTVADITNPETLIKVREWKKMEKAANRDKQSRPMPAKATAPKKAGIITPPAQRPAPKKPKK</sequence>
<dbReference type="AlphaFoldDB" id="A0A6J6MBG4"/>
<name>A0A6J6MBG4_9ZZZZ</name>
<feature type="compositionally biased region" description="Basic and acidic residues" evidence="1">
    <location>
        <begin position="176"/>
        <end position="190"/>
    </location>
</feature>
<dbReference type="SUPFAM" id="SSF48150">
    <property type="entry name" value="DNA-glycosylase"/>
    <property type="match status" value="1"/>
</dbReference>
<proteinExistence type="predicted"/>
<organism evidence="4">
    <name type="scientific">freshwater metagenome</name>
    <dbReference type="NCBI Taxonomy" id="449393"/>
    <lineage>
        <taxon>unclassified sequences</taxon>
        <taxon>metagenomes</taxon>
        <taxon>ecological metagenomes</taxon>
    </lineage>
</organism>
<protein>
    <submittedName>
        <fullName evidence="4">Unannotated protein</fullName>
    </submittedName>
</protein>
<dbReference type="InterPro" id="IPR017658">
    <property type="entry name" value="HhH-GPD_base_excis"/>
</dbReference>
<feature type="region of interest" description="Disordered" evidence="1">
    <location>
        <begin position="176"/>
        <end position="220"/>
    </location>
</feature>
<feature type="compositionally biased region" description="Low complexity" evidence="1">
    <location>
        <begin position="192"/>
        <end position="203"/>
    </location>
</feature>
<dbReference type="Pfam" id="PF00730">
    <property type="entry name" value="HhH-GPD"/>
    <property type="match status" value="1"/>
</dbReference>
<evidence type="ECO:0000313" key="4">
    <source>
        <dbReference type="EMBL" id="CAB4670095.1"/>
    </source>
</evidence>
<dbReference type="InterPro" id="IPR011257">
    <property type="entry name" value="DNA_glycosylase"/>
</dbReference>
<evidence type="ECO:0000313" key="3">
    <source>
        <dbReference type="EMBL" id="CAB4640133.1"/>
    </source>
</evidence>
<dbReference type="NCBIfam" id="TIGR03252">
    <property type="entry name" value="HhH-GPD-type base excision DNA repair protein"/>
    <property type="match status" value="1"/>
</dbReference>